<comment type="caution">
    <text evidence="7">The sequence shown here is derived from an EMBL/GenBank/DDBJ whole genome shotgun (WGS) entry which is preliminary data.</text>
</comment>
<organism evidence="7 8">
    <name type="scientific">Hohenbuehelia grisea</name>
    <dbReference type="NCBI Taxonomy" id="104357"/>
    <lineage>
        <taxon>Eukaryota</taxon>
        <taxon>Fungi</taxon>
        <taxon>Dikarya</taxon>
        <taxon>Basidiomycota</taxon>
        <taxon>Agaricomycotina</taxon>
        <taxon>Agaricomycetes</taxon>
        <taxon>Agaricomycetidae</taxon>
        <taxon>Agaricales</taxon>
        <taxon>Pleurotineae</taxon>
        <taxon>Pleurotaceae</taxon>
        <taxon>Hohenbuehelia</taxon>
    </lineage>
</organism>
<evidence type="ECO:0000256" key="6">
    <source>
        <dbReference type="SAM" id="Phobius"/>
    </source>
</evidence>
<keyword evidence="4 6" id="KW-0472">Membrane</keyword>
<keyword evidence="3 6" id="KW-1133">Transmembrane helix</keyword>
<protein>
    <recommendedName>
        <fullName evidence="9">Glucose receptor Git3 N-terminal domain-containing protein</fullName>
    </recommendedName>
</protein>
<keyword evidence="8" id="KW-1185">Reference proteome</keyword>
<gene>
    <name evidence="7" type="ORF">HGRIS_008054</name>
</gene>
<dbReference type="PANTHER" id="PTHR23112">
    <property type="entry name" value="G PROTEIN-COUPLED RECEPTOR 157-RELATED"/>
    <property type="match status" value="1"/>
</dbReference>
<feature type="transmembrane region" description="Helical" evidence="6">
    <location>
        <begin position="190"/>
        <end position="210"/>
    </location>
</feature>
<evidence type="ECO:0000256" key="4">
    <source>
        <dbReference type="ARBA" id="ARBA00023136"/>
    </source>
</evidence>
<dbReference type="PANTHER" id="PTHR23112:SF37">
    <property type="entry name" value="G PROTEIN-COUPLED RECEPTOR GPR1"/>
    <property type="match status" value="1"/>
</dbReference>
<feature type="transmembrane region" description="Helical" evidence="6">
    <location>
        <begin position="279"/>
        <end position="305"/>
    </location>
</feature>
<dbReference type="Proteomes" id="UP001556367">
    <property type="component" value="Unassembled WGS sequence"/>
</dbReference>
<feature type="compositionally biased region" description="Low complexity" evidence="5">
    <location>
        <begin position="348"/>
        <end position="388"/>
    </location>
</feature>
<evidence type="ECO:0000256" key="2">
    <source>
        <dbReference type="ARBA" id="ARBA00022692"/>
    </source>
</evidence>
<evidence type="ECO:0000256" key="5">
    <source>
        <dbReference type="SAM" id="MobiDB-lite"/>
    </source>
</evidence>
<dbReference type="Gene3D" id="1.20.1070.10">
    <property type="entry name" value="Rhodopsin 7-helix transmembrane proteins"/>
    <property type="match status" value="1"/>
</dbReference>
<name>A0ABR3J6S3_9AGAR</name>
<keyword evidence="2 6" id="KW-0812">Transmembrane</keyword>
<comment type="subcellular location">
    <subcellularLocation>
        <location evidence="1">Membrane</location>
        <topology evidence="1">Multi-pass membrane protein</topology>
    </subcellularLocation>
</comment>
<feature type="transmembrane region" description="Helical" evidence="6">
    <location>
        <begin position="108"/>
        <end position="130"/>
    </location>
</feature>
<reference evidence="8" key="1">
    <citation type="submission" date="2024-06" db="EMBL/GenBank/DDBJ databases">
        <title>Multi-omics analyses provide insights into the biosynthesis of the anticancer antibiotic pleurotin in Hohenbuehelia grisea.</title>
        <authorList>
            <person name="Weaver J.A."/>
            <person name="Alberti F."/>
        </authorList>
    </citation>
    <scope>NUCLEOTIDE SEQUENCE [LARGE SCALE GENOMIC DNA]</scope>
    <source>
        <strain evidence="8">T-177</strain>
    </source>
</reference>
<evidence type="ECO:0008006" key="9">
    <source>
        <dbReference type="Google" id="ProtNLM"/>
    </source>
</evidence>
<evidence type="ECO:0000313" key="8">
    <source>
        <dbReference type="Proteomes" id="UP001556367"/>
    </source>
</evidence>
<feature type="transmembrane region" description="Helical" evidence="6">
    <location>
        <begin position="253"/>
        <end position="273"/>
    </location>
</feature>
<accession>A0ABR3J6S3</accession>
<evidence type="ECO:0000256" key="3">
    <source>
        <dbReference type="ARBA" id="ARBA00022989"/>
    </source>
</evidence>
<feature type="region of interest" description="Disordered" evidence="5">
    <location>
        <begin position="322"/>
        <end position="388"/>
    </location>
</feature>
<dbReference type="EMBL" id="JASNQZ010000011">
    <property type="protein sequence ID" value="KAL0951350.1"/>
    <property type="molecule type" value="Genomic_DNA"/>
</dbReference>
<feature type="transmembrane region" description="Helical" evidence="6">
    <location>
        <begin position="137"/>
        <end position="161"/>
    </location>
</feature>
<evidence type="ECO:0000313" key="7">
    <source>
        <dbReference type="EMBL" id="KAL0951350.1"/>
    </source>
</evidence>
<proteinExistence type="predicted"/>
<feature type="transmembrane region" description="Helical" evidence="6">
    <location>
        <begin position="20"/>
        <end position="44"/>
    </location>
</feature>
<feature type="transmembrane region" description="Helical" evidence="6">
    <location>
        <begin position="65"/>
        <end position="88"/>
    </location>
</feature>
<dbReference type="SUPFAM" id="SSF81321">
    <property type="entry name" value="Family A G protein-coupled receptor-like"/>
    <property type="match status" value="1"/>
</dbReference>
<evidence type="ECO:0000256" key="1">
    <source>
        <dbReference type="ARBA" id="ARBA00004141"/>
    </source>
</evidence>
<sequence>MSSGDGSSLVSSFPSGTRSGLVLIVLSASLSTVAVLCLLSYIAYSAVKLTPGSSRTWTVSTNVHYYFVNLLISDLVQAIGGVMTVRWMKLNGLVEDRYCTAQGILKQVGDVGVAFTSLAIAIHTFSVLAIRFHAPRSVAIIVIALIWVFIALAVGIAWATYKGQEYYGATQYWCWITEDFPRERIALEYFWMWFSAFGNIILYVLLTFFLKGMISFDNHRVHFHAVGTYFPNEIGGPESDVNGRRSRALAWQLLFYPAVYTITVLPVTVVRWLTFYGHYVPFAATAFASVLFSSSGLLNALLFTLTRPRLLPDHRIRRAQQSSAAGLASSCPHHGRCPTDTTDCEKWPNSPSSPIDSLSPSLLQPVIYIGPSSPRNSTSTETEPPSAS</sequence>